<gene>
    <name evidence="2" type="ORF">JYP50_16800</name>
</gene>
<protein>
    <submittedName>
        <fullName evidence="2">SRPBCC family protein</fullName>
    </submittedName>
</protein>
<comment type="caution">
    <text evidence="2">The sequence shown here is derived from an EMBL/GenBank/DDBJ whole genome shotgun (WGS) entry which is preliminary data.</text>
</comment>
<dbReference type="Proteomes" id="UP000664303">
    <property type="component" value="Unassembled WGS sequence"/>
</dbReference>
<name>A0A939ILD2_9GAMM</name>
<feature type="chain" id="PRO_5037762005" evidence="1">
    <location>
        <begin position="23"/>
        <end position="205"/>
    </location>
</feature>
<reference evidence="2" key="1">
    <citation type="submission" date="2021-02" db="EMBL/GenBank/DDBJ databases">
        <title>PHA producing bacteria isolated from coastal sediment in Guangdong, Shenzhen.</title>
        <authorList>
            <person name="Zheng W."/>
            <person name="Yu S."/>
            <person name="Huang Y."/>
        </authorList>
    </citation>
    <scope>NUCLEOTIDE SEQUENCE</scope>
    <source>
        <strain evidence="2">TN14-10</strain>
    </source>
</reference>
<dbReference type="EMBL" id="JAFKCZ010000013">
    <property type="protein sequence ID" value="MBN7798271.1"/>
    <property type="molecule type" value="Genomic_DNA"/>
</dbReference>
<dbReference type="InterPro" id="IPR023393">
    <property type="entry name" value="START-like_dom_sf"/>
</dbReference>
<keyword evidence="3" id="KW-1185">Reference proteome</keyword>
<dbReference type="InterPro" id="IPR019587">
    <property type="entry name" value="Polyketide_cyclase/dehydratase"/>
</dbReference>
<dbReference type="Gene3D" id="3.30.530.20">
    <property type="match status" value="1"/>
</dbReference>
<organism evidence="2 3">
    <name type="scientific">Parahaliea mediterranea</name>
    <dbReference type="NCBI Taxonomy" id="651086"/>
    <lineage>
        <taxon>Bacteria</taxon>
        <taxon>Pseudomonadati</taxon>
        <taxon>Pseudomonadota</taxon>
        <taxon>Gammaproteobacteria</taxon>
        <taxon>Cellvibrionales</taxon>
        <taxon>Halieaceae</taxon>
        <taxon>Parahaliea</taxon>
    </lineage>
</organism>
<evidence type="ECO:0000313" key="3">
    <source>
        <dbReference type="Proteomes" id="UP000664303"/>
    </source>
</evidence>
<accession>A0A939ILD2</accession>
<proteinExistence type="predicted"/>
<evidence type="ECO:0000256" key="1">
    <source>
        <dbReference type="SAM" id="SignalP"/>
    </source>
</evidence>
<sequence>MNKTLKIILLVLALLVAVLAVAALRPGQPIAVAVAADVDVPHTSAWRTMRDLSVAHNYVPGLTATEIITPRREGVGTSRKVYQTGTDYLQETVTAWDEGHGFVIRLHRGEEPMKPFRHAEFHYRMAAVTDRVTQVVLVIQVEMPFGQLGSWLGNSFARPALEGELTRVLAGLKYYYETGERATDADRERLAGAVEVIPASEALES</sequence>
<dbReference type="RefSeq" id="WP_206561718.1">
    <property type="nucleotide sequence ID" value="NZ_JAFKCZ010000013.1"/>
</dbReference>
<dbReference type="Pfam" id="PF10604">
    <property type="entry name" value="Polyketide_cyc2"/>
    <property type="match status" value="1"/>
</dbReference>
<dbReference type="SUPFAM" id="SSF55961">
    <property type="entry name" value="Bet v1-like"/>
    <property type="match status" value="1"/>
</dbReference>
<feature type="signal peptide" evidence="1">
    <location>
        <begin position="1"/>
        <end position="22"/>
    </location>
</feature>
<evidence type="ECO:0000313" key="2">
    <source>
        <dbReference type="EMBL" id="MBN7798271.1"/>
    </source>
</evidence>
<dbReference type="AlphaFoldDB" id="A0A939ILD2"/>
<keyword evidence="1" id="KW-0732">Signal</keyword>